<feature type="domain" description="DUF1559" evidence="3">
    <location>
        <begin position="33"/>
        <end position="89"/>
    </location>
</feature>
<dbReference type="Gene3D" id="3.30.700.10">
    <property type="entry name" value="Glycoprotein, Type 4 Pilin"/>
    <property type="match status" value="1"/>
</dbReference>
<evidence type="ECO:0000259" key="3">
    <source>
        <dbReference type="Pfam" id="PF07596"/>
    </source>
</evidence>
<protein>
    <submittedName>
        <fullName evidence="4">Prepilin-type N-terminal cleavage/methylation domain-containing protein</fullName>
    </submittedName>
</protein>
<dbReference type="Pfam" id="PF07596">
    <property type="entry name" value="SBP_bac_10"/>
    <property type="match status" value="1"/>
</dbReference>
<dbReference type="GO" id="GO:0015628">
    <property type="term" value="P:protein secretion by the type II secretion system"/>
    <property type="evidence" value="ECO:0007669"/>
    <property type="project" value="InterPro"/>
</dbReference>
<proteinExistence type="predicted"/>
<keyword evidence="2" id="KW-0472">Membrane</keyword>
<dbReference type="PRINTS" id="PR00813">
    <property type="entry name" value="BCTERIALGSPG"/>
</dbReference>
<name>A0A7W9W603_ARMRO</name>
<dbReference type="RefSeq" id="WP_184196916.1">
    <property type="nucleotide sequence ID" value="NZ_JACHGW010000002.1"/>
</dbReference>
<organism evidence="4 5">
    <name type="scientific">Armatimonas rosea</name>
    <dbReference type="NCBI Taxonomy" id="685828"/>
    <lineage>
        <taxon>Bacteria</taxon>
        <taxon>Bacillati</taxon>
        <taxon>Armatimonadota</taxon>
        <taxon>Armatimonadia</taxon>
        <taxon>Armatimonadales</taxon>
        <taxon>Armatimonadaceae</taxon>
        <taxon>Armatimonas</taxon>
    </lineage>
</organism>
<evidence type="ECO:0000313" key="4">
    <source>
        <dbReference type="EMBL" id="MBB6050974.1"/>
    </source>
</evidence>
<dbReference type="EMBL" id="JACHGW010000002">
    <property type="protein sequence ID" value="MBB6050974.1"/>
    <property type="molecule type" value="Genomic_DNA"/>
</dbReference>
<keyword evidence="5" id="KW-1185">Reference proteome</keyword>
<reference evidence="4 5" key="1">
    <citation type="submission" date="2020-08" db="EMBL/GenBank/DDBJ databases">
        <title>Genomic Encyclopedia of Type Strains, Phase IV (KMG-IV): sequencing the most valuable type-strain genomes for metagenomic binning, comparative biology and taxonomic classification.</title>
        <authorList>
            <person name="Goeker M."/>
        </authorList>
    </citation>
    <scope>NUCLEOTIDE SEQUENCE [LARGE SCALE GENOMIC DNA]</scope>
    <source>
        <strain evidence="4 5">DSM 23562</strain>
    </source>
</reference>
<keyword evidence="1" id="KW-0488">Methylation</keyword>
<gene>
    <name evidence="4" type="ORF">HNQ39_002765</name>
</gene>
<dbReference type="Proteomes" id="UP000520814">
    <property type="component" value="Unassembled WGS sequence"/>
</dbReference>
<dbReference type="InterPro" id="IPR011453">
    <property type="entry name" value="DUF1559"/>
</dbReference>
<evidence type="ECO:0000256" key="2">
    <source>
        <dbReference type="SAM" id="Phobius"/>
    </source>
</evidence>
<evidence type="ECO:0000256" key="1">
    <source>
        <dbReference type="ARBA" id="ARBA00022481"/>
    </source>
</evidence>
<dbReference type="InterPro" id="IPR012902">
    <property type="entry name" value="N_methyl_site"/>
</dbReference>
<keyword evidence="2" id="KW-0812">Transmembrane</keyword>
<dbReference type="SUPFAM" id="SSF54523">
    <property type="entry name" value="Pili subunits"/>
    <property type="match status" value="1"/>
</dbReference>
<keyword evidence="2" id="KW-1133">Transmembrane helix</keyword>
<accession>A0A7W9W603</accession>
<dbReference type="Pfam" id="PF07963">
    <property type="entry name" value="N_methyl"/>
    <property type="match status" value="1"/>
</dbReference>
<dbReference type="InterPro" id="IPR045584">
    <property type="entry name" value="Pilin-like"/>
</dbReference>
<dbReference type="GO" id="GO:0015627">
    <property type="term" value="C:type II protein secretion system complex"/>
    <property type="evidence" value="ECO:0007669"/>
    <property type="project" value="InterPro"/>
</dbReference>
<evidence type="ECO:0000313" key="5">
    <source>
        <dbReference type="Proteomes" id="UP000520814"/>
    </source>
</evidence>
<comment type="caution">
    <text evidence="4">The sequence shown here is derived from an EMBL/GenBank/DDBJ whole genome shotgun (WGS) entry which is preliminary data.</text>
</comment>
<dbReference type="AlphaFoldDB" id="A0A7W9W603"/>
<feature type="transmembrane region" description="Helical" evidence="2">
    <location>
        <begin position="7"/>
        <end position="31"/>
    </location>
</feature>
<dbReference type="InterPro" id="IPR000983">
    <property type="entry name" value="Bac_GSPG_pilin"/>
</dbReference>
<dbReference type="NCBIfam" id="TIGR02532">
    <property type="entry name" value="IV_pilin_GFxxxE"/>
    <property type="match status" value="1"/>
</dbReference>
<sequence length="267" mass="28772">MTSRRNAFTLIELLVVIAIIAILAAILFPVFAQAREKARQAACLSNVRQLSTAVMMYVQDYDEQYPMTANYNTGAFTPTIWPEMIQPYVKNDGIFKCPSAIQPGYPADWANRGYASIGMNAQLAYRDPSTSANATEAFTSTLGLASVDEPARLALFTDTPNSPFGSGSIGRYRGHNFDPCVPTAKVNAVDIRLSTPLIGDNDLVATNPAMAAGALKPVYARHQRTGQGQGLAMVLHGDGHVKAYSANGMLAQDKGANLIWRVRGVCP</sequence>
<dbReference type="PANTHER" id="PTHR30093">
    <property type="entry name" value="GENERAL SECRETION PATHWAY PROTEIN G"/>
    <property type="match status" value="1"/>
</dbReference>